<evidence type="ECO:0000313" key="4">
    <source>
        <dbReference type="Proteomes" id="UP000053617"/>
    </source>
</evidence>
<feature type="compositionally biased region" description="Polar residues" evidence="1">
    <location>
        <begin position="188"/>
        <end position="205"/>
    </location>
</feature>
<dbReference type="GO" id="GO:0003963">
    <property type="term" value="F:RNA-3'-phosphate cyclase activity"/>
    <property type="evidence" value="ECO:0007669"/>
    <property type="project" value="TreeGrafter"/>
</dbReference>
<dbReference type="PANTHER" id="PTHR11096">
    <property type="entry name" value="RNA 3' TERMINAL PHOSPHATE CYCLASE"/>
    <property type="match status" value="1"/>
</dbReference>
<feature type="region of interest" description="Disordered" evidence="1">
    <location>
        <begin position="290"/>
        <end position="333"/>
    </location>
</feature>
<reference evidence="3 4" key="1">
    <citation type="submission" date="2015-01" db="EMBL/GenBank/DDBJ databases">
        <title>The Genome Sequence of Rhinocladiella mackenzie CBS 650.93.</title>
        <authorList>
            <consortium name="The Broad Institute Genomics Platform"/>
            <person name="Cuomo C."/>
            <person name="de Hoog S."/>
            <person name="Gorbushina A."/>
            <person name="Stielow B."/>
            <person name="Teixiera M."/>
            <person name="Abouelleil A."/>
            <person name="Chapman S.B."/>
            <person name="Priest M."/>
            <person name="Young S.K."/>
            <person name="Wortman J."/>
            <person name="Nusbaum C."/>
            <person name="Birren B."/>
        </authorList>
    </citation>
    <scope>NUCLEOTIDE SEQUENCE [LARGE SCALE GENOMIC DNA]</scope>
    <source>
        <strain evidence="3 4">CBS 650.93</strain>
    </source>
</reference>
<name>A0A0D2IQD1_9EURO</name>
<dbReference type="STRING" id="1442369.A0A0D2IQD1"/>
<proteinExistence type="predicted"/>
<sequence>MLTLDGSTLEGGGQLVRVALSISAICSIPVRITKIRANRAAKSSRTTDRGRGTRGRREARGEGGEGRGGGLKESHLAALNWLADKCHADVEGDQVGCTEVMFRPGRRKVPTSFGICEKKTDGGEVEVADRAEDKAETEMITLENPGSVWLVWQAIFPYIVFSMLRIPDNSDGASLPVDRVETEHEPQCQFQPQDQHSDSDSTNLDCTHPEHEDDNYQRDERGEPLFKIILKGGTNVPKSPSTEYMQQVFLPFCWKIGLPRVDIHVRRRGWAGSAPEIGEIEVCVFKPRETPRVTPESKHEARSESRARADESTSGHQDGGGGHGSENETGKEKATITANLAAKTDPETKTHIPFCLPPFNTHDPGPITHITMTILSGSPTTQHLLQSELISGLRARPIFSSSSSPSLPDPIPITIHASSGLSGDERRLYVLLVAHTANGYKIGRDHLGSGRKLVTEADRRKIVTEVVGYVVREFERECERVKGGRCVDEFAEDQIVVFQALGKGKSSVDVGSSRGEGKVDGGSLHTRTVRWVCEEMLGTVFDGVGGCEGKGRG</sequence>
<dbReference type="InterPro" id="IPR023797">
    <property type="entry name" value="RNA3'_phos_cyclase_dom"/>
</dbReference>
<dbReference type="PANTHER" id="PTHR11096:SF0">
    <property type="entry name" value="RNA 3'-TERMINAL PHOSPHATE CYCLASE"/>
    <property type="match status" value="1"/>
</dbReference>
<evidence type="ECO:0000259" key="2">
    <source>
        <dbReference type="Pfam" id="PF01137"/>
    </source>
</evidence>
<dbReference type="Gene3D" id="3.65.10.20">
    <property type="entry name" value="RNA 3'-terminal phosphate cyclase domain"/>
    <property type="match status" value="2"/>
</dbReference>
<dbReference type="Pfam" id="PF01137">
    <property type="entry name" value="RTC"/>
    <property type="match status" value="2"/>
</dbReference>
<dbReference type="VEuPathDB" id="FungiDB:Z518_02775"/>
<keyword evidence="4" id="KW-1185">Reference proteome</keyword>
<dbReference type="AlphaFoldDB" id="A0A0D2IQD1"/>
<dbReference type="InterPro" id="IPR037136">
    <property type="entry name" value="RNA3'_phos_cyclase_dom_sf"/>
</dbReference>
<evidence type="ECO:0000313" key="3">
    <source>
        <dbReference type="EMBL" id="KIX08119.1"/>
    </source>
</evidence>
<dbReference type="InterPro" id="IPR013792">
    <property type="entry name" value="RNA3'P_cycl/enolpyr_Trfase_a/b"/>
</dbReference>
<dbReference type="HOGENOM" id="CLU_027882_3_0_1"/>
<feature type="domain" description="RNA 3'-terminal phosphate cyclase" evidence="2">
    <location>
        <begin position="9"/>
        <end position="162"/>
    </location>
</feature>
<dbReference type="GeneID" id="25290846"/>
<feature type="region of interest" description="Disordered" evidence="1">
    <location>
        <begin position="38"/>
        <end position="71"/>
    </location>
</feature>
<accession>A0A0D2IQD1</accession>
<dbReference type="RefSeq" id="XP_013275255.1">
    <property type="nucleotide sequence ID" value="XM_013419801.1"/>
</dbReference>
<dbReference type="GO" id="GO:0005634">
    <property type="term" value="C:nucleus"/>
    <property type="evidence" value="ECO:0007669"/>
    <property type="project" value="TreeGrafter"/>
</dbReference>
<dbReference type="InterPro" id="IPR000228">
    <property type="entry name" value="RNA3'_term_phos_cyc"/>
</dbReference>
<protein>
    <recommendedName>
        <fullName evidence="2">RNA 3'-terminal phosphate cyclase domain-containing protein</fullName>
    </recommendedName>
</protein>
<dbReference type="EMBL" id="KN847476">
    <property type="protein sequence ID" value="KIX08119.1"/>
    <property type="molecule type" value="Genomic_DNA"/>
</dbReference>
<dbReference type="Proteomes" id="UP000053617">
    <property type="component" value="Unassembled WGS sequence"/>
</dbReference>
<feature type="domain" description="RNA 3'-terminal phosphate cyclase" evidence="2">
    <location>
        <begin position="226"/>
        <end position="541"/>
    </location>
</feature>
<organism evidence="3 4">
    <name type="scientific">Rhinocladiella mackenziei CBS 650.93</name>
    <dbReference type="NCBI Taxonomy" id="1442369"/>
    <lineage>
        <taxon>Eukaryota</taxon>
        <taxon>Fungi</taxon>
        <taxon>Dikarya</taxon>
        <taxon>Ascomycota</taxon>
        <taxon>Pezizomycotina</taxon>
        <taxon>Eurotiomycetes</taxon>
        <taxon>Chaetothyriomycetidae</taxon>
        <taxon>Chaetothyriales</taxon>
        <taxon>Herpotrichiellaceae</taxon>
        <taxon>Rhinocladiella</taxon>
    </lineage>
</organism>
<dbReference type="SUPFAM" id="SSF55205">
    <property type="entry name" value="EPT/RTPC-like"/>
    <property type="match status" value="2"/>
</dbReference>
<evidence type="ECO:0000256" key="1">
    <source>
        <dbReference type="SAM" id="MobiDB-lite"/>
    </source>
</evidence>
<dbReference type="GO" id="GO:0006396">
    <property type="term" value="P:RNA processing"/>
    <property type="evidence" value="ECO:0007669"/>
    <property type="project" value="InterPro"/>
</dbReference>
<feature type="compositionally biased region" description="Basic and acidic residues" evidence="1">
    <location>
        <begin position="45"/>
        <end position="71"/>
    </location>
</feature>
<gene>
    <name evidence="3" type="ORF">Z518_02775</name>
</gene>
<dbReference type="OrthoDB" id="25029at2759"/>
<feature type="compositionally biased region" description="Basic and acidic residues" evidence="1">
    <location>
        <begin position="290"/>
        <end position="313"/>
    </location>
</feature>
<feature type="region of interest" description="Disordered" evidence="1">
    <location>
        <begin position="175"/>
        <end position="221"/>
    </location>
</feature>
<feature type="compositionally biased region" description="Basic and acidic residues" evidence="1">
    <location>
        <begin position="207"/>
        <end position="221"/>
    </location>
</feature>